<comment type="similarity">
    <text evidence="3">Belongs to the peptidase M50B family.</text>
</comment>
<evidence type="ECO:0000256" key="5">
    <source>
        <dbReference type="ARBA" id="ARBA00022989"/>
    </source>
</evidence>
<dbReference type="Proteomes" id="UP001197028">
    <property type="component" value="Unassembled WGS sequence"/>
</dbReference>
<keyword evidence="5 7" id="KW-1133">Transmembrane helix</keyword>
<gene>
    <name evidence="9" type="ORF">HJG40_06895</name>
</gene>
<dbReference type="EMBL" id="JABELD010000050">
    <property type="protein sequence ID" value="MBU2738522.1"/>
    <property type="molecule type" value="Genomic_DNA"/>
</dbReference>
<dbReference type="RefSeq" id="WP_226857268.1">
    <property type="nucleotide sequence ID" value="NZ_JABELD010000050.1"/>
</dbReference>
<evidence type="ECO:0000313" key="9">
    <source>
        <dbReference type="EMBL" id="MBU2738522.1"/>
    </source>
</evidence>
<dbReference type="PANTHER" id="PTHR35864">
    <property type="entry name" value="ZINC METALLOPROTEASE MJ0611-RELATED"/>
    <property type="match status" value="1"/>
</dbReference>
<feature type="non-terminal residue" evidence="9">
    <location>
        <position position="1"/>
    </location>
</feature>
<keyword evidence="4 7" id="KW-0812">Transmembrane</keyword>
<feature type="transmembrane region" description="Helical" evidence="7">
    <location>
        <begin position="41"/>
        <end position="65"/>
    </location>
</feature>
<comment type="cofactor">
    <cofactor evidence="1">
        <name>Zn(2+)</name>
        <dbReference type="ChEBI" id="CHEBI:29105"/>
    </cofactor>
</comment>
<organism evidence="9 10">
    <name type="scientific">Acidithiobacillus concretivorus</name>
    <dbReference type="NCBI Taxonomy" id="3063952"/>
    <lineage>
        <taxon>Bacteria</taxon>
        <taxon>Pseudomonadati</taxon>
        <taxon>Pseudomonadota</taxon>
        <taxon>Acidithiobacillia</taxon>
        <taxon>Acidithiobacillales</taxon>
        <taxon>Acidithiobacillaceae</taxon>
        <taxon>Acidithiobacillus</taxon>
    </lineage>
</organism>
<evidence type="ECO:0000259" key="8">
    <source>
        <dbReference type="Pfam" id="PF02163"/>
    </source>
</evidence>
<dbReference type="Pfam" id="PF02163">
    <property type="entry name" value="Peptidase_M50"/>
    <property type="match status" value="1"/>
</dbReference>
<sequence>NVILIIFNLIPIPPLDGGRVAVGLLPASASIALSRVEPYGFIILIVLLFTGILWNVLGPLFLWVYHFFLAVGAG</sequence>
<dbReference type="PANTHER" id="PTHR35864:SF1">
    <property type="entry name" value="ZINC METALLOPROTEASE YWHC-RELATED"/>
    <property type="match status" value="1"/>
</dbReference>
<accession>A0ABS5ZPP9</accession>
<keyword evidence="6 7" id="KW-0472">Membrane</keyword>
<feature type="domain" description="Peptidase M50" evidence="8">
    <location>
        <begin position="1"/>
        <end position="49"/>
    </location>
</feature>
<evidence type="ECO:0000256" key="6">
    <source>
        <dbReference type="ARBA" id="ARBA00023136"/>
    </source>
</evidence>
<comment type="caution">
    <text evidence="9">The sequence shown here is derived from an EMBL/GenBank/DDBJ whole genome shotgun (WGS) entry which is preliminary data.</text>
</comment>
<proteinExistence type="inferred from homology"/>
<evidence type="ECO:0000256" key="4">
    <source>
        <dbReference type="ARBA" id="ARBA00022692"/>
    </source>
</evidence>
<evidence type="ECO:0000256" key="1">
    <source>
        <dbReference type="ARBA" id="ARBA00001947"/>
    </source>
</evidence>
<evidence type="ECO:0000256" key="7">
    <source>
        <dbReference type="SAM" id="Phobius"/>
    </source>
</evidence>
<dbReference type="InterPro" id="IPR008915">
    <property type="entry name" value="Peptidase_M50"/>
</dbReference>
<evidence type="ECO:0000256" key="3">
    <source>
        <dbReference type="ARBA" id="ARBA00007931"/>
    </source>
</evidence>
<dbReference type="GO" id="GO:0008233">
    <property type="term" value="F:peptidase activity"/>
    <property type="evidence" value="ECO:0007669"/>
    <property type="project" value="UniProtKB-KW"/>
</dbReference>
<keyword evidence="9" id="KW-0645">Protease</keyword>
<name>A0ABS5ZPP9_9PROT</name>
<keyword evidence="10" id="KW-1185">Reference proteome</keyword>
<dbReference type="InterPro" id="IPR052348">
    <property type="entry name" value="Metallopeptidase_M50B"/>
</dbReference>
<comment type="subcellular location">
    <subcellularLocation>
        <location evidence="2">Membrane</location>
        <topology evidence="2">Multi-pass membrane protein</topology>
    </subcellularLocation>
</comment>
<reference evidence="9 10" key="1">
    <citation type="journal article" date="2021" name="ISME J.">
        <title>Genomic evolution of the class Acidithiobacillia: deep-branching Proteobacteria living in extreme acidic conditions.</title>
        <authorList>
            <person name="Moya-Beltran A."/>
            <person name="Beard S."/>
            <person name="Rojas-Villalobos C."/>
            <person name="Issotta F."/>
            <person name="Gallardo Y."/>
            <person name="Ulloa R."/>
            <person name="Giaveno A."/>
            <person name="Degli Esposti M."/>
            <person name="Johnson D.B."/>
            <person name="Quatrini R."/>
        </authorList>
    </citation>
    <scope>NUCLEOTIDE SEQUENCE [LARGE SCALE GENOMIC DNA]</scope>
    <source>
        <strain evidence="9 10">ATCC 19703</strain>
    </source>
</reference>
<protein>
    <submittedName>
        <fullName evidence="9">Site-2 protease family protein</fullName>
    </submittedName>
</protein>
<evidence type="ECO:0000256" key="2">
    <source>
        <dbReference type="ARBA" id="ARBA00004141"/>
    </source>
</evidence>
<dbReference type="GO" id="GO:0006508">
    <property type="term" value="P:proteolysis"/>
    <property type="evidence" value="ECO:0007669"/>
    <property type="project" value="UniProtKB-KW"/>
</dbReference>
<keyword evidence="9" id="KW-0378">Hydrolase</keyword>
<evidence type="ECO:0000313" key="10">
    <source>
        <dbReference type="Proteomes" id="UP001197028"/>
    </source>
</evidence>